<dbReference type="KEGG" id="ehx:EMIHUDRAFT_202478"/>
<reference evidence="1" key="2">
    <citation type="submission" date="2024-10" db="UniProtKB">
        <authorList>
            <consortium name="EnsemblProtists"/>
        </authorList>
    </citation>
    <scope>IDENTIFICATION</scope>
</reference>
<accession>A0A0D3K880</accession>
<dbReference type="PaxDb" id="2903-EOD21984"/>
<dbReference type="GeneID" id="17277536"/>
<dbReference type="RefSeq" id="XP_005784394.1">
    <property type="nucleotide sequence ID" value="XM_005784337.1"/>
</dbReference>
<evidence type="ECO:0000313" key="2">
    <source>
        <dbReference type="Proteomes" id="UP000013827"/>
    </source>
</evidence>
<proteinExistence type="predicted"/>
<organism evidence="1 2">
    <name type="scientific">Emiliania huxleyi (strain CCMP1516)</name>
    <dbReference type="NCBI Taxonomy" id="280463"/>
    <lineage>
        <taxon>Eukaryota</taxon>
        <taxon>Haptista</taxon>
        <taxon>Haptophyta</taxon>
        <taxon>Prymnesiophyceae</taxon>
        <taxon>Isochrysidales</taxon>
        <taxon>Noelaerhabdaceae</taxon>
        <taxon>Emiliania</taxon>
    </lineage>
</organism>
<protein>
    <submittedName>
        <fullName evidence="1">Uncharacterized protein</fullName>
    </submittedName>
</protein>
<dbReference type="KEGG" id="ehx:EMIHUDRAFT_240651"/>
<reference evidence="2" key="1">
    <citation type="journal article" date="2013" name="Nature">
        <title>Pan genome of the phytoplankton Emiliania underpins its global distribution.</title>
        <authorList>
            <person name="Read B.A."/>
            <person name="Kegel J."/>
            <person name="Klute M.J."/>
            <person name="Kuo A."/>
            <person name="Lefebvre S.C."/>
            <person name="Maumus F."/>
            <person name="Mayer C."/>
            <person name="Miller J."/>
            <person name="Monier A."/>
            <person name="Salamov A."/>
            <person name="Young J."/>
            <person name="Aguilar M."/>
            <person name="Claverie J.M."/>
            <person name="Frickenhaus S."/>
            <person name="Gonzalez K."/>
            <person name="Herman E.K."/>
            <person name="Lin Y.C."/>
            <person name="Napier J."/>
            <person name="Ogata H."/>
            <person name="Sarno A.F."/>
            <person name="Shmutz J."/>
            <person name="Schroeder D."/>
            <person name="de Vargas C."/>
            <person name="Verret F."/>
            <person name="von Dassow P."/>
            <person name="Valentin K."/>
            <person name="Van de Peer Y."/>
            <person name="Wheeler G."/>
            <person name="Dacks J.B."/>
            <person name="Delwiche C.F."/>
            <person name="Dyhrman S.T."/>
            <person name="Glockner G."/>
            <person name="John U."/>
            <person name="Richards T."/>
            <person name="Worden A.Z."/>
            <person name="Zhang X."/>
            <person name="Grigoriev I.V."/>
            <person name="Allen A.E."/>
            <person name="Bidle K."/>
            <person name="Borodovsky M."/>
            <person name="Bowler C."/>
            <person name="Brownlee C."/>
            <person name="Cock J.M."/>
            <person name="Elias M."/>
            <person name="Gladyshev V.N."/>
            <person name="Groth M."/>
            <person name="Guda C."/>
            <person name="Hadaegh A."/>
            <person name="Iglesias-Rodriguez M.D."/>
            <person name="Jenkins J."/>
            <person name="Jones B.M."/>
            <person name="Lawson T."/>
            <person name="Leese F."/>
            <person name="Lindquist E."/>
            <person name="Lobanov A."/>
            <person name="Lomsadze A."/>
            <person name="Malik S.B."/>
            <person name="Marsh M.E."/>
            <person name="Mackinder L."/>
            <person name="Mock T."/>
            <person name="Mueller-Roeber B."/>
            <person name="Pagarete A."/>
            <person name="Parker M."/>
            <person name="Probert I."/>
            <person name="Quesneville H."/>
            <person name="Raines C."/>
            <person name="Rensing S.A."/>
            <person name="Riano-Pachon D.M."/>
            <person name="Richier S."/>
            <person name="Rokitta S."/>
            <person name="Shiraiwa Y."/>
            <person name="Soanes D.M."/>
            <person name="van der Giezen M."/>
            <person name="Wahlund T.M."/>
            <person name="Williams B."/>
            <person name="Wilson W."/>
            <person name="Wolfe G."/>
            <person name="Wurch L.L."/>
        </authorList>
    </citation>
    <scope>NUCLEOTIDE SEQUENCE</scope>
</reference>
<evidence type="ECO:0000313" key="1">
    <source>
        <dbReference type="EnsemblProtists" id="EOD31965"/>
    </source>
</evidence>
<dbReference type="AlphaFoldDB" id="A0A0D3K880"/>
<dbReference type="EnsemblProtists" id="EOD31965">
    <property type="protein sequence ID" value="EOD31965"/>
    <property type="gene ID" value="EMIHUDRAFT_202478"/>
</dbReference>
<dbReference type="EnsemblProtists" id="EOD21984">
    <property type="protein sequence ID" value="EOD21984"/>
    <property type="gene ID" value="EMIHUDRAFT_240651"/>
</dbReference>
<sequence>MAGTTHRRKAHACSLAAAASPWAPESDRGRAALVAANPSGAAPRARASLVDAAFGMRKRSRKPTKPKMSPSWHIGNQLFYLIMAADAVFSSCLRLRHTASIVRLELVPFSRLIDVRALNRAVPAVSWHGSASMLHDLLNRSAVKEGEVEISWSSVRPPSCNHNMSRWSATARAVSLLRCRPSRVLRVSCCLMWGWRMGADAEAALWPALRFRSELLAAARAMAEQRLGPAWNAIHAADVAARLRGAGFAPSVPVYVATDERNARWFEPVRQATTSGGGAAQGITR</sequence>
<dbReference type="Proteomes" id="UP000013827">
    <property type="component" value="Unassembled WGS sequence"/>
</dbReference>
<dbReference type="HOGENOM" id="CLU_978056_0_0_1"/>
<name>A0A0D3K880_EMIH1</name>
<dbReference type="RefSeq" id="XP_005774413.1">
    <property type="nucleotide sequence ID" value="XM_005774356.1"/>
</dbReference>
<keyword evidence="2" id="KW-1185">Reference proteome</keyword>
<dbReference type="GeneID" id="17267529"/>